<dbReference type="InterPro" id="IPR050237">
    <property type="entry name" value="ATP-dep_AMP-bd_enzyme"/>
</dbReference>
<dbReference type="InterPro" id="IPR000873">
    <property type="entry name" value="AMP-dep_synth/lig_dom"/>
</dbReference>
<dbReference type="Gene3D" id="3.30.300.30">
    <property type="match status" value="1"/>
</dbReference>
<evidence type="ECO:0000313" key="4">
    <source>
        <dbReference type="Proteomes" id="UP000199515"/>
    </source>
</evidence>
<dbReference type="RefSeq" id="WP_218134613.1">
    <property type="nucleotide sequence ID" value="NZ_FNON01000001.1"/>
</dbReference>
<gene>
    <name evidence="3" type="ORF">SAMN05421504_1011326</name>
</gene>
<dbReference type="EMBL" id="FNON01000001">
    <property type="protein sequence ID" value="SDW71652.1"/>
    <property type="molecule type" value="Genomic_DNA"/>
</dbReference>
<reference evidence="3 4" key="1">
    <citation type="submission" date="2016-10" db="EMBL/GenBank/DDBJ databases">
        <authorList>
            <person name="de Groot N.N."/>
        </authorList>
    </citation>
    <scope>NUCLEOTIDE SEQUENCE [LARGE SCALE GENOMIC DNA]</scope>
    <source>
        <strain evidence="3 4">CPCC 202699</strain>
    </source>
</reference>
<organism evidence="3 4">
    <name type="scientific">Amycolatopsis xylanica</name>
    <dbReference type="NCBI Taxonomy" id="589385"/>
    <lineage>
        <taxon>Bacteria</taxon>
        <taxon>Bacillati</taxon>
        <taxon>Actinomycetota</taxon>
        <taxon>Actinomycetes</taxon>
        <taxon>Pseudonocardiales</taxon>
        <taxon>Pseudonocardiaceae</taxon>
        <taxon>Amycolatopsis</taxon>
    </lineage>
</organism>
<name>A0A1H2VTA3_9PSEU</name>
<dbReference type="STRING" id="589385.SAMN05421504_1011326"/>
<dbReference type="PANTHER" id="PTHR43767:SF1">
    <property type="entry name" value="NONRIBOSOMAL PEPTIDE SYNTHASE PES1 (EUROFUNG)-RELATED"/>
    <property type="match status" value="1"/>
</dbReference>
<evidence type="ECO:0000313" key="3">
    <source>
        <dbReference type="EMBL" id="SDW71652.1"/>
    </source>
</evidence>
<dbReference type="GO" id="GO:0016878">
    <property type="term" value="F:acid-thiol ligase activity"/>
    <property type="evidence" value="ECO:0007669"/>
    <property type="project" value="UniProtKB-ARBA"/>
</dbReference>
<dbReference type="AlphaFoldDB" id="A0A1H2VTA3"/>
<dbReference type="InterPro" id="IPR025110">
    <property type="entry name" value="AMP-bd_C"/>
</dbReference>
<proteinExistence type="predicted"/>
<feature type="domain" description="AMP-binding enzyme C-terminal" evidence="2">
    <location>
        <begin position="447"/>
        <end position="521"/>
    </location>
</feature>
<accession>A0A1H2VTA3</accession>
<keyword evidence="4" id="KW-1185">Reference proteome</keyword>
<feature type="domain" description="AMP-dependent synthetase/ligase" evidence="1">
    <location>
        <begin position="36"/>
        <end position="398"/>
    </location>
</feature>
<dbReference type="InterPro" id="IPR042099">
    <property type="entry name" value="ANL_N_sf"/>
</dbReference>
<dbReference type="PROSITE" id="PS00455">
    <property type="entry name" value="AMP_BINDING"/>
    <property type="match status" value="1"/>
</dbReference>
<evidence type="ECO:0000259" key="1">
    <source>
        <dbReference type="Pfam" id="PF00501"/>
    </source>
</evidence>
<dbReference type="PANTHER" id="PTHR43767">
    <property type="entry name" value="LONG-CHAIN-FATTY-ACID--COA LIGASE"/>
    <property type="match status" value="1"/>
</dbReference>
<dbReference type="Proteomes" id="UP000199515">
    <property type="component" value="Unassembled WGS sequence"/>
</dbReference>
<protein>
    <submittedName>
        <fullName evidence="3">Long-chain acyl-CoA synthetase</fullName>
    </submittedName>
</protein>
<dbReference type="SUPFAM" id="SSF56801">
    <property type="entry name" value="Acetyl-CoA synthetase-like"/>
    <property type="match status" value="1"/>
</dbReference>
<evidence type="ECO:0000259" key="2">
    <source>
        <dbReference type="Pfam" id="PF13193"/>
    </source>
</evidence>
<sequence length="532" mass="55967">MTMSVSDTEAGRIWSGPPLATISGLLGGPRVDDLLTRAAERVPGKAALVTADRGLTYAELDAEVSRCASAFAALAGGPGAVIAIPAVLDPVFAVAYFGAARAGLVSAVVNPLLTEQRMLHVLAVADARVAVIAPEMYPRFAAIADRLPALKTVVLTERAPGLPPEAASLPTLGELLDAAPAFAAAPRSPDEQDLVSCLQFTSGTTGAAKAVRLSHRNLTVNAAQTAVAHRLDETSVLFTYLPTFHLMHLTIGVQAMATHVLWTGEDIAGSVEAAEAYRATHYYSLPMRLARLAADPRLAELAPPRLRAILSGGSALSPSVNLVLSQQFGVPVAQGYGLAENSPSTHLSDWDKPKPGSSGLLVAGAQSRIVDIDTRAALPTGAKGEIQLRGPQLMVGYLGRDIGNDVDADGWFSTGDVGFYDEDGDLFVVDRIKDTFKCDNWLVSPTEIERVLLRHPAVADGVVVDVPDEFSGAVAHALVVAASPDADAAAIAAAVNADLPYYEQIRRIVLVDAIERSATGKVVRRDLRHHFA</sequence>
<dbReference type="InterPro" id="IPR020845">
    <property type="entry name" value="AMP-binding_CS"/>
</dbReference>
<dbReference type="Pfam" id="PF13193">
    <property type="entry name" value="AMP-binding_C"/>
    <property type="match status" value="1"/>
</dbReference>
<dbReference type="Pfam" id="PF00501">
    <property type="entry name" value="AMP-binding"/>
    <property type="match status" value="1"/>
</dbReference>
<dbReference type="Gene3D" id="3.40.50.12780">
    <property type="entry name" value="N-terminal domain of ligase-like"/>
    <property type="match status" value="1"/>
</dbReference>
<dbReference type="InterPro" id="IPR045851">
    <property type="entry name" value="AMP-bd_C_sf"/>
</dbReference>